<evidence type="ECO:0008006" key="3">
    <source>
        <dbReference type="Google" id="ProtNLM"/>
    </source>
</evidence>
<evidence type="ECO:0000313" key="1">
    <source>
        <dbReference type="EMBL" id="KAF7760684.1"/>
    </source>
</evidence>
<accession>A0A8H7C2Z5</accession>
<reference evidence="1 2" key="1">
    <citation type="journal article" name="Sci. Rep.">
        <title>Telomere-to-telomere assembled and centromere annotated genomes of the two main subspecies of the button mushroom Agaricus bisporus reveal especially polymorphic chromosome ends.</title>
        <authorList>
            <person name="Sonnenberg A.S.M."/>
            <person name="Sedaghat-Telgerd N."/>
            <person name="Lavrijssen B."/>
            <person name="Ohm R.A."/>
            <person name="Hendrickx P.M."/>
            <person name="Scholtmeijer K."/>
            <person name="Baars J.J.P."/>
            <person name="van Peer A."/>
        </authorList>
    </citation>
    <scope>NUCLEOTIDE SEQUENCE [LARGE SCALE GENOMIC DNA]</scope>
    <source>
        <strain evidence="1 2">H119_p4</strain>
    </source>
</reference>
<dbReference type="Proteomes" id="UP000629468">
    <property type="component" value="Unassembled WGS sequence"/>
</dbReference>
<sequence length="417" mass="47970">MSSTWKHRVSRSTSNLSLRQLLPVSIARKDAPTNELPNDADTTSTSLRLPTEIWYKVVKYLIDDNDLDARSALYGLCLVSRFFRSFAQPALFHRLRVVDRYLSPQAYQALCRCGQKKYRHVLTHVREFKIKISIPIPPNKTFALSTSHLSHPISLLPFMTRLKTLSISIWMNKDHLLPYILRRSPGKLTRLFFEFAEASPTTYEISAVTSFISKQKGLKHLTLTFPQPILIPRDSLSQLESVDGDWKQILKLLPGKTHVKNVCIRTSGRSDTIQWKSEKEADVIKKALAHIRYIRLDVAEFVTLELWEYAKDLEYLRISVGDLPPLDLLNIVTRFPKLKIMVLDTSWLGIKAENNRELFACHIFMEVYSLGGVIFNDLDTDAWVKKASLDDEKFCEGVPEIEDLLDKSRKSGRVYFV</sequence>
<comment type="caution">
    <text evidence="1">The sequence shown here is derived from an EMBL/GenBank/DDBJ whole genome shotgun (WGS) entry which is preliminary data.</text>
</comment>
<gene>
    <name evidence="1" type="ORF">Agabi119p4_10093</name>
</gene>
<evidence type="ECO:0000313" key="2">
    <source>
        <dbReference type="Proteomes" id="UP000629468"/>
    </source>
</evidence>
<organism evidence="1 2">
    <name type="scientific">Agaricus bisporus var. burnettii</name>
    <dbReference type="NCBI Taxonomy" id="192524"/>
    <lineage>
        <taxon>Eukaryota</taxon>
        <taxon>Fungi</taxon>
        <taxon>Dikarya</taxon>
        <taxon>Basidiomycota</taxon>
        <taxon>Agaricomycotina</taxon>
        <taxon>Agaricomycetes</taxon>
        <taxon>Agaricomycetidae</taxon>
        <taxon>Agaricales</taxon>
        <taxon>Agaricineae</taxon>
        <taxon>Agaricaceae</taxon>
        <taxon>Agaricus</taxon>
    </lineage>
</organism>
<dbReference type="EMBL" id="JABXXO010000014">
    <property type="protein sequence ID" value="KAF7760684.1"/>
    <property type="molecule type" value="Genomic_DNA"/>
</dbReference>
<name>A0A8H7C2Z5_AGABI</name>
<dbReference type="AlphaFoldDB" id="A0A8H7C2Z5"/>
<protein>
    <recommendedName>
        <fullName evidence="3">F-box domain-containing protein</fullName>
    </recommendedName>
</protein>
<proteinExistence type="predicted"/>